<dbReference type="InterPro" id="IPR020568">
    <property type="entry name" value="Ribosomal_Su5_D2-typ_SF"/>
</dbReference>
<dbReference type="RefSeq" id="WP_033684546.1">
    <property type="nucleotide sequence ID" value="NZ_JPFW01000010.1"/>
</dbReference>
<dbReference type="PATRIC" id="fig|28037.97.peg.1814"/>
<organism evidence="4 5">
    <name type="scientific">Streptococcus mitis</name>
    <dbReference type="NCBI Taxonomy" id="28037"/>
    <lineage>
        <taxon>Bacteria</taxon>
        <taxon>Bacillati</taxon>
        <taxon>Bacillota</taxon>
        <taxon>Bacilli</taxon>
        <taxon>Lactobacillales</taxon>
        <taxon>Streptococcaceae</taxon>
        <taxon>Streptococcus</taxon>
        <taxon>Streptococcus mitis group</taxon>
    </lineage>
</organism>
<gene>
    <name evidence="4" type="ORF">SK642_1887</name>
</gene>
<evidence type="ECO:0000313" key="5">
    <source>
        <dbReference type="Proteomes" id="UP000028030"/>
    </source>
</evidence>
<comment type="similarity">
    <text evidence="1">Belongs to the IMPACT family.</text>
</comment>
<dbReference type="InterPro" id="IPR015269">
    <property type="entry name" value="UPF0029_Impact_C"/>
</dbReference>
<dbReference type="PROSITE" id="PS00910">
    <property type="entry name" value="UPF0029"/>
    <property type="match status" value="1"/>
</dbReference>
<dbReference type="NCBIfam" id="TIGR00257">
    <property type="entry name" value="IMPACT_YIGZ"/>
    <property type="match status" value="1"/>
</dbReference>
<evidence type="ECO:0000256" key="1">
    <source>
        <dbReference type="ARBA" id="ARBA00007665"/>
    </source>
</evidence>
<dbReference type="GO" id="GO:0005737">
    <property type="term" value="C:cytoplasm"/>
    <property type="evidence" value="ECO:0007669"/>
    <property type="project" value="TreeGrafter"/>
</dbReference>
<dbReference type="GO" id="GO:0006446">
    <property type="term" value="P:regulation of translational initiation"/>
    <property type="evidence" value="ECO:0007669"/>
    <property type="project" value="TreeGrafter"/>
</dbReference>
<dbReference type="OrthoDB" id="9813771at2"/>
<evidence type="ECO:0000313" key="4">
    <source>
        <dbReference type="EMBL" id="KEQ39283.1"/>
    </source>
</evidence>
<dbReference type="Pfam" id="PF01205">
    <property type="entry name" value="Impact_N"/>
    <property type="match status" value="1"/>
</dbReference>
<name>A0A081Q8L0_STRMT</name>
<dbReference type="InterPro" id="IPR020569">
    <property type="entry name" value="UPF0029_Impact_CS"/>
</dbReference>
<dbReference type="InterPro" id="IPR015796">
    <property type="entry name" value="Impact_YigZ-like"/>
</dbReference>
<dbReference type="PANTHER" id="PTHR16301:SF20">
    <property type="entry name" value="IMPACT FAMILY MEMBER YIGZ"/>
    <property type="match status" value="1"/>
</dbReference>
<feature type="domain" description="Impact N-terminal" evidence="2">
    <location>
        <begin position="17"/>
        <end position="121"/>
    </location>
</feature>
<dbReference type="Gene3D" id="3.30.230.30">
    <property type="entry name" value="Impact, N-terminal domain"/>
    <property type="match status" value="1"/>
</dbReference>
<evidence type="ECO:0000259" key="3">
    <source>
        <dbReference type="Pfam" id="PF09186"/>
    </source>
</evidence>
<comment type="caution">
    <text evidence="4">The sequence shown here is derived from an EMBL/GenBank/DDBJ whole genome shotgun (WGS) entry which is preliminary data.</text>
</comment>
<accession>A0A081Q8L0</accession>
<dbReference type="EMBL" id="JPFW01000010">
    <property type="protein sequence ID" value="KEQ39283.1"/>
    <property type="molecule type" value="Genomic_DNA"/>
</dbReference>
<dbReference type="InterPro" id="IPR036956">
    <property type="entry name" value="Impact_N_sf"/>
</dbReference>
<dbReference type="Gene3D" id="3.30.70.240">
    <property type="match status" value="1"/>
</dbReference>
<dbReference type="SUPFAM" id="SSF54211">
    <property type="entry name" value="Ribosomal protein S5 domain 2-like"/>
    <property type="match status" value="1"/>
</dbReference>
<dbReference type="PANTHER" id="PTHR16301">
    <property type="entry name" value="IMPACT-RELATED"/>
    <property type="match status" value="1"/>
</dbReference>
<dbReference type="Pfam" id="PF09186">
    <property type="entry name" value="DUF1949"/>
    <property type="match status" value="1"/>
</dbReference>
<evidence type="ECO:0008006" key="6">
    <source>
        <dbReference type="Google" id="ProtNLM"/>
    </source>
</evidence>
<proteinExistence type="inferred from homology"/>
<sequence>MEFRTIKEDGQVQEEIKKSRFICHAKRVYSEEEARDFITTIKKEHYKATHNCSAFIIGERSEIKRTSDDGEPSGTAGVPMLGVLENHNLTNVCVVVTRYFGGIKLGAGGLIRAYAGSVALAVKKIGIIEIKEQAGIAIQMSYAQYQEYSNFLKEHTLMELDTNFTDQVDTMIYVDKEEKETIKAALVEFFNGKVTLTDQGLREVEIPVNLV</sequence>
<dbReference type="InterPro" id="IPR035647">
    <property type="entry name" value="EFG_III/V"/>
</dbReference>
<reference evidence="4 5" key="1">
    <citation type="submission" date="2014-05" db="EMBL/GenBank/DDBJ databases">
        <authorList>
            <person name="Daugherty S.C."/>
            <person name="Tallon L.J."/>
            <person name="Sadzewicz L."/>
            <person name="Kilian M."/>
            <person name="Tettelin H."/>
        </authorList>
    </citation>
    <scope>NUCLEOTIDE SEQUENCE [LARGE SCALE GENOMIC DNA]</scope>
    <source>
        <strain evidence="4 5">SK642</strain>
    </source>
</reference>
<protein>
    <recommendedName>
        <fullName evidence="6">YigZ family protein</fullName>
    </recommendedName>
</protein>
<dbReference type="InterPro" id="IPR023582">
    <property type="entry name" value="Impact"/>
</dbReference>
<feature type="domain" description="UPF0029" evidence="3">
    <location>
        <begin position="138"/>
        <end position="193"/>
    </location>
</feature>
<dbReference type="AlphaFoldDB" id="A0A081Q8L0"/>
<dbReference type="Proteomes" id="UP000028030">
    <property type="component" value="Unassembled WGS sequence"/>
</dbReference>
<dbReference type="SUPFAM" id="SSF54980">
    <property type="entry name" value="EF-G C-terminal domain-like"/>
    <property type="match status" value="1"/>
</dbReference>
<dbReference type="InterPro" id="IPR001498">
    <property type="entry name" value="Impact_N"/>
</dbReference>
<evidence type="ECO:0000259" key="2">
    <source>
        <dbReference type="Pfam" id="PF01205"/>
    </source>
</evidence>